<dbReference type="PROSITE" id="PS50222">
    <property type="entry name" value="EF_HAND_2"/>
    <property type="match status" value="1"/>
</dbReference>
<evidence type="ECO:0000256" key="8">
    <source>
        <dbReference type="ARBA" id="ARBA00022807"/>
    </source>
</evidence>
<evidence type="ECO:0000256" key="9">
    <source>
        <dbReference type="ARBA" id="ARBA00022837"/>
    </source>
</evidence>
<dbReference type="InterPro" id="IPR036213">
    <property type="entry name" value="Calpain_III_sf"/>
</dbReference>
<dbReference type="Proteomes" id="UP001176940">
    <property type="component" value="Unassembled WGS sequence"/>
</dbReference>
<evidence type="ECO:0000313" key="13">
    <source>
        <dbReference type="Proteomes" id="UP001176940"/>
    </source>
</evidence>
<protein>
    <recommendedName>
        <fullName evidence="11">EF-hand domain-containing protein</fullName>
    </recommendedName>
</protein>
<dbReference type="InterPro" id="IPR002048">
    <property type="entry name" value="EF_hand_dom"/>
</dbReference>
<comment type="subcellular location">
    <subcellularLocation>
        <location evidence="2">Cytoplasm</location>
    </subcellularLocation>
    <subcellularLocation>
        <location evidence="1">Endomembrane system</location>
    </subcellularLocation>
</comment>
<accession>A0ABN9M698</accession>
<dbReference type="PANTHER" id="PTHR46735:SF3">
    <property type="entry name" value="CALPAIN SMALL SUBUNIT 1-RELATED"/>
    <property type="match status" value="1"/>
</dbReference>
<keyword evidence="4" id="KW-0645">Protease</keyword>
<dbReference type="PANTHER" id="PTHR46735">
    <property type="entry name" value="CALPAIN, SMALL SUBUNIT 1 A-RELATED"/>
    <property type="match status" value="1"/>
</dbReference>
<keyword evidence="6" id="KW-0677">Repeat</keyword>
<keyword evidence="3" id="KW-0963">Cytoplasm</keyword>
<proteinExistence type="predicted"/>
<dbReference type="Gene3D" id="2.60.120.380">
    <property type="match status" value="1"/>
</dbReference>
<sequence length="305" mass="34346">MDSTCLVPTVKHGGGGVMVKASDEIPLGKEFFDDNDYVAFSEFESMREISRKYELLSGDYVIVPATYRTSDVADFYLRIFTKKPTKAQEAEGGVQANIWQPVLTPEKDCEFDLLKDELQKGEFNENEVKDMLDKMLAKYPESVVFAIKTIRDLVKLMDVSFSQALEQVDYTKTLSVEEFKKTWLKVETYWNIFECSDSDKSGTLCAADLRKALTKAGFNCNTRFLNAIVEKLAHDNLNMDFNTFVSTAANLETLFNMFNILKPDEGGLINLSLDEFNALLMSVASLLANVCFPVAPNKTGLRMDP</sequence>
<evidence type="ECO:0000256" key="4">
    <source>
        <dbReference type="ARBA" id="ARBA00022670"/>
    </source>
</evidence>
<evidence type="ECO:0000256" key="10">
    <source>
        <dbReference type="ARBA" id="ARBA00023136"/>
    </source>
</evidence>
<name>A0ABN9M698_9NEOB</name>
<dbReference type="InterPro" id="IPR011992">
    <property type="entry name" value="EF-hand-dom_pair"/>
</dbReference>
<evidence type="ECO:0000256" key="1">
    <source>
        <dbReference type="ARBA" id="ARBA00004308"/>
    </source>
</evidence>
<dbReference type="PROSITE" id="PS00018">
    <property type="entry name" value="EF_HAND_1"/>
    <property type="match status" value="1"/>
</dbReference>
<organism evidence="12 13">
    <name type="scientific">Ranitomeya imitator</name>
    <name type="common">mimic poison frog</name>
    <dbReference type="NCBI Taxonomy" id="111125"/>
    <lineage>
        <taxon>Eukaryota</taxon>
        <taxon>Metazoa</taxon>
        <taxon>Chordata</taxon>
        <taxon>Craniata</taxon>
        <taxon>Vertebrata</taxon>
        <taxon>Euteleostomi</taxon>
        <taxon>Amphibia</taxon>
        <taxon>Batrachia</taxon>
        <taxon>Anura</taxon>
        <taxon>Neobatrachia</taxon>
        <taxon>Hyloidea</taxon>
        <taxon>Dendrobatidae</taxon>
        <taxon>Dendrobatinae</taxon>
        <taxon>Ranitomeya</taxon>
    </lineage>
</organism>
<evidence type="ECO:0000259" key="11">
    <source>
        <dbReference type="PROSITE" id="PS50222"/>
    </source>
</evidence>
<dbReference type="InterPro" id="IPR018247">
    <property type="entry name" value="EF_Hand_1_Ca_BS"/>
</dbReference>
<comment type="caution">
    <text evidence="12">The sequence shown here is derived from an EMBL/GenBank/DDBJ whole genome shotgun (WGS) entry which is preliminary data.</text>
</comment>
<dbReference type="Pfam" id="PF01067">
    <property type="entry name" value="Calpain_III"/>
    <property type="match status" value="1"/>
</dbReference>
<dbReference type="SUPFAM" id="SSF49758">
    <property type="entry name" value="Calpain large subunit, middle domain (domain III)"/>
    <property type="match status" value="1"/>
</dbReference>
<dbReference type="EMBL" id="CAUEEQ010042965">
    <property type="protein sequence ID" value="CAJ0956951.1"/>
    <property type="molecule type" value="Genomic_DNA"/>
</dbReference>
<evidence type="ECO:0000256" key="5">
    <source>
        <dbReference type="ARBA" id="ARBA00022723"/>
    </source>
</evidence>
<keyword evidence="9" id="KW-0106">Calcium</keyword>
<evidence type="ECO:0000313" key="12">
    <source>
        <dbReference type="EMBL" id="CAJ0956951.1"/>
    </source>
</evidence>
<keyword evidence="8" id="KW-0788">Thiol protease</keyword>
<feature type="domain" description="EF-hand" evidence="11">
    <location>
        <begin position="184"/>
        <end position="219"/>
    </location>
</feature>
<evidence type="ECO:0000256" key="2">
    <source>
        <dbReference type="ARBA" id="ARBA00004496"/>
    </source>
</evidence>
<dbReference type="SUPFAM" id="SSF47473">
    <property type="entry name" value="EF-hand"/>
    <property type="match status" value="1"/>
</dbReference>
<keyword evidence="5" id="KW-0479">Metal-binding</keyword>
<reference evidence="12" key="1">
    <citation type="submission" date="2023-07" db="EMBL/GenBank/DDBJ databases">
        <authorList>
            <person name="Stuckert A."/>
        </authorList>
    </citation>
    <scope>NUCLEOTIDE SEQUENCE</scope>
</reference>
<gene>
    <name evidence="12" type="ORF">RIMI_LOCUS15767245</name>
</gene>
<evidence type="ECO:0000256" key="7">
    <source>
        <dbReference type="ARBA" id="ARBA00022801"/>
    </source>
</evidence>
<keyword evidence="7" id="KW-0378">Hydrolase</keyword>
<keyword evidence="13" id="KW-1185">Reference proteome</keyword>
<keyword evidence="10" id="KW-0472">Membrane</keyword>
<dbReference type="Gene3D" id="1.10.238.10">
    <property type="entry name" value="EF-hand"/>
    <property type="match status" value="1"/>
</dbReference>
<evidence type="ECO:0000256" key="3">
    <source>
        <dbReference type="ARBA" id="ARBA00022490"/>
    </source>
</evidence>
<evidence type="ECO:0000256" key="6">
    <source>
        <dbReference type="ARBA" id="ARBA00022737"/>
    </source>
</evidence>
<dbReference type="InterPro" id="IPR022682">
    <property type="entry name" value="Calpain_domain_III"/>
</dbReference>